<comment type="caution">
    <text evidence="1">The sequence shown here is derived from an EMBL/GenBank/DDBJ whole genome shotgun (WGS) entry which is preliminary data.</text>
</comment>
<protein>
    <recommendedName>
        <fullName evidence="3">Rna-directed dna polymerase from mobile element jockey-like</fullName>
    </recommendedName>
</protein>
<organism evidence="1 2">
    <name type="scientific">Zosterops borbonicus</name>
    <dbReference type="NCBI Taxonomy" id="364589"/>
    <lineage>
        <taxon>Eukaryota</taxon>
        <taxon>Metazoa</taxon>
        <taxon>Chordata</taxon>
        <taxon>Craniata</taxon>
        <taxon>Vertebrata</taxon>
        <taxon>Euteleostomi</taxon>
        <taxon>Archelosauria</taxon>
        <taxon>Archosauria</taxon>
        <taxon>Dinosauria</taxon>
        <taxon>Saurischia</taxon>
        <taxon>Theropoda</taxon>
        <taxon>Coelurosauria</taxon>
        <taxon>Aves</taxon>
        <taxon>Neognathae</taxon>
        <taxon>Neoaves</taxon>
        <taxon>Telluraves</taxon>
        <taxon>Australaves</taxon>
        <taxon>Passeriformes</taxon>
        <taxon>Sylvioidea</taxon>
        <taxon>Zosteropidae</taxon>
        <taxon>Zosterops</taxon>
    </lineage>
</organism>
<evidence type="ECO:0000313" key="1">
    <source>
        <dbReference type="EMBL" id="TRZ23375.1"/>
    </source>
</evidence>
<dbReference type="EMBL" id="SWJQ01000074">
    <property type="protein sequence ID" value="TRZ23375.1"/>
    <property type="molecule type" value="Genomic_DNA"/>
</dbReference>
<dbReference type="PANTHER" id="PTHR33332">
    <property type="entry name" value="REVERSE TRANSCRIPTASE DOMAIN-CONTAINING PROTEIN"/>
    <property type="match status" value="1"/>
</dbReference>
<name>A0A8K1LQV7_9PASS</name>
<sequence>MKNWMYDHIRRVVDNGTTSGWRSVRSGVPQESILGQVQFNIFINDIGKAVNCTLDKFANNTKLSHAVDKTEGRNVMQRDLDELKTQAQGNPIWFRTKCKMLQLHPESIQAGG</sequence>
<evidence type="ECO:0000313" key="2">
    <source>
        <dbReference type="Proteomes" id="UP000796761"/>
    </source>
</evidence>
<dbReference type="OrthoDB" id="416454at2759"/>
<dbReference type="Proteomes" id="UP000796761">
    <property type="component" value="Unassembled WGS sequence"/>
</dbReference>
<reference evidence="1" key="1">
    <citation type="submission" date="2019-04" db="EMBL/GenBank/DDBJ databases">
        <title>Genome assembly of Zosterops borbonicus 15179.</title>
        <authorList>
            <person name="Leroy T."/>
            <person name="Anselmetti Y."/>
            <person name="Tilak M.-K."/>
            <person name="Nabholz B."/>
        </authorList>
    </citation>
    <scope>NUCLEOTIDE SEQUENCE</scope>
    <source>
        <strain evidence="1">HGM_15179</strain>
        <tissue evidence="1">Muscle</tissue>
    </source>
</reference>
<gene>
    <name evidence="1" type="ORF">HGM15179_003726</name>
</gene>
<proteinExistence type="predicted"/>
<keyword evidence="2" id="KW-1185">Reference proteome</keyword>
<accession>A0A8K1LQV7</accession>
<evidence type="ECO:0008006" key="3">
    <source>
        <dbReference type="Google" id="ProtNLM"/>
    </source>
</evidence>
<dbReference type="AlphaFoldDB" id="A0A8K1LQV7"/>